<dbReference type="SUPFAM" id="SSF46785">
    <property type="entry name" value="Winged helix' DNA-binding domain"/>
    <property type="match status" value="1"/>
</dbReference>
<name>A0AA88M8B4_TACVA</name>
<comment type="subcellular location">
    <subcellularLocation>
        <location evidence="2">Nucleus</location>
    </subcellularLocation>
</comment>
<dbReference type="Proteomes" id="UP001187315">
    <property type="component" value="Unassembled WGS sequence"/>
</dbReference>
<keyword evidence="1 2" id="KW-0238">DNA-binding</keyword>
<dbReference type="GO" id="GO:0000086">
    <property type="term" value="P:G2/M transition of mitotic cell cycle"/>
    <property type="evidence" value="ECO:0007669"/>
    <property type="project" value="InterPro"/>
</dbReference>
<dbReference type="GO" id="GO:0003700">
    <property type="term" value="F:DNA-binding transcription factor activity"/>
    <property type="evidence" value="ECO:0007669"/>
    <property type="project" value="InterPro"/>
</dbReference>
<evidence type="ECO:0000313" key="5">
    <source>
        <dbReference type="EMBL" id="KAK2832545.1"/>
    </source>
</evidence>
<keyword evidence="6" id="KW-1185">Reference proteome</keyword>
<dbReference type="PROSITE" id="PS50039">
    <property type="entry name" value="FORK_HEAD_3"/>
    <property type="match status" value="1"/>
</dbReference>
<feature type="domain" description="Fork-head" evidence="4">
    <location>
        <begin position="239"/>
        <end position="273"/>
    </location>
</feature>
<organism evidence="5 6">
    <name type="scientific">Tachysurus vachellii</name>
    <name type="common">Darkbarbel catfish</name>
    <name type="synonym">Pelteobagrus vachellii</name>
    <dbReference type="NCBI Taxonomy" id="175792"/>
    <lineage>
        <taxon>Eukaryota</taxon>
        <taxon>Metazoa</taxon>
        <taxon>Chordata</taxon>
        <taxon>Craniata</taxon>
        <taxon>Vertebrata</taxon>
        <taxon>Euteleostomi</taxon>
        <taxon>Actinopterygii</taxon>
        <taxon>Neopterygii</taxon>
        <taxon>Teleostei</taxon>
        <taxon>Ostariophysi</taxon>
        <taxon>Siluriformes</taxon>
        <taxon>Bagridae</taxon>
        <taxon>Tachysurus</taxon>
    </lineage>
</organism>
<dbReference type="PANTHER" id="PTHR46878">
    <property type="entry name" value="FORKHEAD BOX PROTEIN M1"/>
    <property type="match status" value="1"/>
</dbReference>
<evidence type="ECO:0000256" key="3">
    <source>
        <dbReference type="SAM" id="MobiDB-lite"/>
    </source>
</evidence>
<dbReference type="GO" id="GO:0042127">
    <property type="term" value="P:regulation of cell population proliferation"/>
    <property type="evidence" value="ECO:0007669"/>
    <property type="project" value="TreeGrafter"/>
</dbReference>
<evidence type="ECO:0000259" key="4">
    <source>
        <dbReference type="PROSITE" id="PS50039"/>
    </source>
</evidence>
<dbReference type="EMBL" id="JAVHJS010000016">
    <property type="protein sequence ID" value="KAK2832545.1"/>
    <property type="molecule type" value="Genomic_DNA"/>
</dbReference>
<dbReference type="GO" id="GO:0006357">
    <property type="term" value="P:regulation of transcription by RNA polymerase II"/>
    <property type="evidence" value="ECO:0007669"/>
    <property type="project" value="TreeGrafter"/>
</dbReference>
<dbReference type="InterPro" id="IPR042839">
    <property type="entry name" value="FOXM1"/>
</dbReference>
<evidence type="ECO:0000313" key="6">
    <source>
        <dbReference type="Proteomes" id="UP001187315"/>
    </source>
</evidence>
<dbReference type="InterPro" id="IPR036390">
    <property type="entry name" value="WH_DNA-bd_sf"/>
</dbReference>
<feature type="region of interest" description="Disordered" evidence="3">
    <location>
        <begin position="391"/>
        <end position="456"/>
    </location>
</feature>
<proteinExistence type="predicted"/>
<keyword evidence="2" id="KW-0539">Nucleus</keyword>
<dbReference type="InterPro" id="IPR030456">
    <property type="entry name" value="TF_fork_head_CS_2"/>
</dbReference>
<gene>
    <name evidence="5" type="ORF">Q7C36_016007</name>
</gene>
<dbReference type="PANTHER" id="PTHR46878:SF1">
    <property type="entry name" value="FORKHEAD BOX PROTEIN M1"/>
    <property type="match status" value="1"/>
</dbReference>
<dbReference type="GO" id="GO:0005634">
    <property type="term" value="C:nucleus"/>
    <property type="evidence" value="ECO:0007669"/>
    <property type="project" value="UniProtKB-SubCell"/>
</dbReference>
<dbReference type="AlphaFoldDB" id="A0AA88M8B4"/>
<comment type="caution">
    <text evidence="5">The sequence shown here is derived from an EMBL/GenBank/DDBJ whole genome shotgun (WGS) entry which is preliminary data.</text>
</comment>
<evidence type="ECO:0000256" key="2">
    <source>
        <dbReference type="PROSITE-ProRule" id="PRU00089"/>
    </source>
</evidence>
<feature type="region of interest" description="Disordered" evidence="3">
    <location>
        <begin position="47"/>
        <end position="78"/>
    </location>
</feature>
<dbReference type="GO" id="GO:0000977">
    <property type="term" value="F:RNA polymerase II transcription regulatory region sequence-specific DNA binding"/>
    <property type="evidence" value="ECO:0007669"/>
    <property type="project" value="TreeGrafter"/>
</dbReference>
<dbReference type="PROSITE" id="PS00658">
    <property type="entry name" value="FORK_HEAD_2"/>
    <property type="match status" value="1"/>
</dbReference>
<reference evidence="5" key="1">
    <citation type="submission" date="2023-08" db="EMBL/GenBank/DDBJ databases">
        <title>Pelteobagrus vachellii genome.</title>
        <authorList>
            <person name="Liu H."/>
        </authorList>
    </citation>
    <scope>NUCLEOTIDE SEQUENCE</scope>
    <source>
        <strain evidence="5">PRFRI_2022a</strain>
        <tissue evidence="5">Muscle</tissue>
    </source>
</reference>
<feature type="compositionally biased region" description="Polar residues" evidence="3">
    <location>
        <begin position="68"/>
        <end position="78"/>
    </location>
</feature>
<evidence type="ECO:0000256" key="1">
    <source>
        <dbReference type="ARBA" id="ARBA00023125"/>
    </source>
</evidence>
<feature type="DNA-binding region" description="Fork-head" evidence="2">
    <location>
        <begin position="239"/>
        <end position="273"/>
    </location>
</feature>
<accession>A0AA88M8B4</accession>
<sequence>MTRAKRDKEIHKGLEVRQWKPVHQTLGRRRREFSRYPSAMNRMMSSPRRPIILTRRKRPFQRNEADETQNNSSRSVSASAQNGILIVDHPNRPDTQVVVIPKTADLQSVLDLLTAKRKERGTQGPNKFILLSGSSGSEDGVKALFQATSENKTLLRPEAGVAGNDQNLPNSGLPVKNEPNCSVLDDSLTNIQWLGKMSTQVSGPEAGKKDSDKENFDGCVQLQEPQHTEEDPSAVKGPLSERPPYSYMAMIQNVAKPGWKNSIRHNLSLHNMCTSLQLIQRPPLSHKPCILVSFSVNKNCKLVWKLAGFVSLQQQKRVMADPKKATVCTRSGCISRSGCKRLCIAPKVPKGESSVVVMSAPVAEVKEERSTFFDSGLVSDVSTFQEMECDLEPGHDPQLQSETFKTPDKGSHPASSTPSKSPEPWKSTPLDKGNHSVLDFSPIRTPPQRHEHSELSFCSTPFRDLPLFFTVPLLRLS</sequence>
<protein>
    <recommendedName>
        <fullName evidence="4">Fork-head domain-containing protein</fullName>
    </recommendedName>
</protein>
<dbReference type="InterPro" id="IPR001766">
    <property type="entry name" value="Fork_head_dom"/>
</dbReference>
<dbReference type="SMART" id="SM00339">
    <property type="entry name" value="FH"/>
    <property type="match status" value="1"/>
</dbReference>